<dbReference type="InterPro" id="IPR008918">
    <property type="entry name" value="HhH2"/>
</dbReference>
<dbReference type="InterPro" id="IPR029060">
    <property type="entry name" value="PIN-like_dom_sf"/>
</dbReference>
<dbReference type="Gene3D" id="3.40.50.1010">
    <property type="entry name" value="5'-nuclease"/>
    <property type="match status" value="1"/>
</dbReference>
<protein>
    <recommendedName>
        <fullName evidence="5">5'-3' exonuclease</fullName>
    </recommendedName>
</protein>
<dbReference type="SUPFAM" id="SSF88723">
    <property type="entry name" value="PIN domain-like"/>
    <property type="match status" value="1"/>
</dbReference>
<dbReference type="CDD" id="cd09898">
    <property type="entry name" value="H3TH_53EXO"/>
    <property type="match status" value="1"/>
</dbReference>
<dbReference type="PANTHER" id="PTHR42646">
    <property type="entry name" value="FLAP ENDONUCLEASE XNI"/>
    <property type="match status" value="1"/>
</dbReference>
<evidence type="ECO:0000313" key="7">
    <source>
        <dbReference type="EMBL" id="MFC4768618.1"/>
    </source>
</evidence>
<name>A0ABV9Q3Y3_9BACL</name>
<evidence type="ECO:0000256" key="5">
    <source>
        <dbReference type="ARBA" id="ARBA00050026"/>
    </source>
</evidence>
<accession>A0ABV9Q3Y3</accession>
<proteinExistence type="predicted"/>
<comment type="caution">
    <text evidence="7">The sequence shown here is derived from an EMBL/GenBank/DDBJ whole genome shotgun (WGS) entry which is preliminary data.</text>
</comment>
<dbReference type="SMART" id="SM00475">
    <property type="entry name" value="53EXOc"/>
    <property type="match status" value="1"/>
</dbReference>
<evidence type="ECO:0000256" key="1">
    <source>
        <dbReference type="ARBA" id="ARBA00022722"/>
    </source>
</evidence>
<dbReference type="InterPro" id="IPR020045">
    <property type="entry name" value="DNA_polI_H3TH"/>
</dbReference>
<feature type="domain" description="5'-3' exonuclease" evidence="6">
    <location>
        <begin position="4"/>
        <end position="266"/>
    </location>
</feature>
<dbReference type="SUPFAM" id="SSF47807">
    <property type="entry name" value="5' to 3' exonuclease, C-terminal subdomain"/>
    <property type="match status" value="1"/>
</dbReference>
<dbReference type="InterPro" id="IPR002421">
    <property type="entry name" value="5-3_exonuclease"/>
</dbReference>
<dbReference type="InterPro" id="IPR038969">
    <property type="entry name" value="FEN"/>
</dbReference>
<dbReference type="GO" id="GO:0004527">
    <property type="term" value="F:exonuclease activity"/>
    <property type="evidence" value="ECO:0007669"/>
    <property type="project" value="UniProtKB-KW"/>
</dbReference>
<dbReference type="SMART" id="SM00279">
    <property type="entry name" value="HhH2"/>
    <property type="match status" value="1"/>
</dbReference>
<evidence type="ECO:0000256" key="3">
    <source>
        <dbReference type="ARBA" id="ARBA00023125"/>
    </source>
</evidence>
<evidence type="ECO:0000256" key="2">
    <source>
        <dbReference type="ARBA" id="ARBA00022801"/>
    </source>
</evidence>
<sequence>MVDSHVLVVDGSSLLVRAFFATAYSGRLMRSKSGVYTNGVQGFLNMLTGACDIMGPSHLFVAWDVSRDTFRREIYPAYKATRGELPDELHPQFDLARELLEHLGVAQQSDPRFEADDLIGSIVRKAECEGHRVTILTGDRDSLQLVSELVTVAIMKKGVKELELYTPCRLQKEWGIGPDQITDLKALMGDTSDNIPGVPGIGEKTALKLLSEHGSIEELYSNLEKVKGKMREKLELHRESAFLSKHLATIVTEVPLEREIGDCRLQFLLEQAKERLLELELHRVVSQLQRFTVTA</sequence>
<dbReference type="Pfam" id="PF02739">
    <property type="entry name" value="5_3_exonuc_N"/>
    <property type="match status" value="1"/>
</dbReference>
<organism evidence="7 8">
    <name type="scientific">Effusibacillus consociatus</name>
    <dbReference type="NCBI Taxonomy" id="1117041"/>
    <lineage>
        <taxon>Bacteria</taxon>
        <taxon>Bacillati</taxon>
        <taxon>Bacillota</taxon>
        <taxon>Bacilli</taxon>
        <taxon>Bacillales</taxon>
        <taxon>Alicyclobacillaceae</taxon>
        <taxon>Effusibacillus</taxon>
    </lineage>
</organism>
<dbReference type="InterPro" id="IPR020046">
    <property type="entry name" value="5-3_exonucl_a-hlix_arch_N"/>
</dbReference>
<dbReference type="EMBL" id="JBHSHC010000109">
    <property type="protein sequence ID" value="MFC4768618.1"/>
    <property type="molecule type" value="Genomic_DNA"/>
</dbReference>
<reference evidence="8" key="1">
    <citation type="journal article" date="2019" name="Int. J. Syst. Evol. Microbiol.">
        <title>The Global Catalogue of Microorganisms (GCM) 10K type strain sequencing project: providing services to taxonomists for standard genome sequencing and annotation.</title>
        <authorList>
            <consortium name="The Broad Institute Genomics Platform"/>
            <consortium name="The Broad Institute Genome Sequencing Center for Infectious Disease"/>
            <person name="Wu L."/>
            <person name="Ma J."/>
        </authorList>
    </citation>
    <scope>NUCLEOTIDE SEQUENCE [LARGE SCALE GENOMIC DNA]</scope>
    <source>
        <strain evidence="8">WYCCWR 12678</strain>
    </source>
</reference>
<keyword evidence="2" id="KW-0378">Hydrolase</keyword>
<dbReference type="PANTHER" id="PTHR42646:SF2">
    <property type="entry name" value="5'-3' EXONUCLEASE FAMILY PROTEIN"/>
    <property type="match status" value="1"/>
</dbReference>
<dbReference type="Proteomes" id="UP001596002">
    <property type="component" value="Unassembled WGS sequence"/>
</dbReference>
<evidence type="ECO:0000256" key="4">
    <source>
        <dbReference type="ARBA" id="ARBA00049957"/>
    </source>
</evidence>
<dbReference type="CDD" id="cd09859">
    <property type="entry name" value="PIN_53EXO"/>
    <property type="match status" value="1"/>
</dbReference>
<keyword evidence="8" id="KW-1185">Reference proteome</keyword>
<dbReference type="RefSeq" id="WP_380026566.1">
    <property type="nucleotide sequence ID" value="NZ_JBHSHC010000109.1"/>
</dbReference>
<evidence type="ECO:0000259" key="6">
    <source>
        <dbReference type="SMART" id="SM00475"/>
    </source>
</evidence>
<gene>
    <name evidence="7" type="ORF">ACFO8Q_14830</name>
</gene>
<comment type="function">
    <text evidence="4">5'-3' exonuclease acting preferentially on double-stranded DNA.</text>
</comment>
<dbReference type="Pfam" id="PF01367">
    <property type="entry name" value="5_3_exonuc"/>
    <property type="match status" value="1"/>
</dbReference>
<keyword evidence="7" id="KW-0269">Exonuclease</keyword>
<keyword evidence="3" id="KW-0238">DNA-binding</keyword>
<evidence type="ECO:0000313" key="8">
    <source>
        <dbReference type="Proteomes" id="UP001596002"/>
    </source>
</evidence>
<keyword evidence="1" id="KW-0540">Nuclease</keyword>
<dbReference type="Gene3D" id="1.10.150.20">
    <property type="entry name" value="5' to 3' exonuclease, C-terminal subdomain"/>
    <property type="match status" value="1"/>
</dbReference>
<dbReference type="InterPro" id="IPR036279">
    <property type="entry name" value="5-3_exonuclease_C_sf"/>
</dbReference>